<dbReference type="EMBL" id="JACEIK010000295">
    <property type="protein sequence ID" value="MCD7454294.1"/>
    <property type="molecule type" value="Genomic_DNA"/>
</dbReference>
<protein>
    <submittedName>
        <fullName evidence="2">Uncharacterized protein</fullName>
    </submittedName>
</protein>
<name>A0ABS8S5L0_DATST</name>
<evidence type="ECO:0000313" key="2">
    <source>
        <dbReference type="EMBL" id="MCD7454294.1"/>
    </source>
</evidence>
<gene>
    <name evidence="2" type="ORF">HAX54_024225</name>
</gene>
<evidence type="ECO:0000313" key="3">
    <source>
        <dbReference type="Proteomes" id="UP000823775"/>
    </source>
</evidence>
<proteinExistence type="predicted"/>
<feature type="non-terminal residue" evidence="2">
    <location>
        <position position="102"/>
    </location>
</feature>
<keyword evidence="3" id="KW-1185">Reference proteome</keyword>
<feature type="compositionally biased region" description="Basic residues" evidence="1">
    <location>
        <begin position="93"/>
        <end position="102"/>
    </location>
</feature>
<comment type="caution">
    <text evidence="2">The sequence shown here is derived from an EMBL/GenBank/DDBJ whole genome shotgun (WGS) entry which is preliminary data.</text>
</comment>
<feature type="region of interest" description="Disordered" evidence="1">
    <location>
        <begin position="83"/>
        <end position="102"/>
    </location>
</feature>
<evidence type="ECO:0000256" key="1">
    <source>
        <dbReference type="SAM" id="MobiDB-lite"/>
    </source>
</evidence>
<organism evidence="2 3">
    <name type="scientific">Datura stramonium</name>
    <name type="common">Jimsonweed</name>
    <name type="synonym">Common thornapple</name>
    <dbReference type="NCBI Taxonomy" id="4076"/>
    <lineage>
        <taxon>Eukaryota</taxon>
        <taxon>Viridiplantae</taxon>
        <taxon>Streptophyta</taxon>
        <taxon>Embryophyta</taxon>
        <taxon>Tracheophyta</taxon>
        <taxon>Spermatophyta</taxon>
        <taxon>Magnoliopsida</taxon>
        <taxon>eudicotyledons</taxon>
        <taxon>Gunneridae</taxon>
        <taxon>Pentapetalae</taxon>
        <taxon>asterids</taxon>
        <taxon>lamiids</taxon>
        <taxon>Solanales</taxon>
        <taxon>Solanaceae</taxon>
        <taxon>Solanoideae</taxon>
        <taxon>Datureae</taxon>
        <taxon>Datura</taxon>
    </lineage>
</organism>
<sequence>MSLSTTCRRIVRVVPRTHSMFQRAQKKSDLEVMEGSHDSYQVNSSSTKFRGMIQRDQPYYHESWFDSWYEGTTHTRGFNNLLKPPISNEWHTTTRRMPPRVM</sequence>
<accession>A0ABS8S5L0</accession>
<dbReference type="Proteomes" id="UP000823775">
    <property type="component" value="Unassembled WGS sequence"/>
</dbReference>
<reference evidence="2 3" key="1">
    <citation type="journal article" date="2021" name="BMC Genomics">
        <title>Datura genome reveals duplications of psychoactive alkaloid biosynthetic genes and high mutation rate following tissue culture.</title>
        <authorList>
            <person name="Rajewski A."/>
            <person name="Carter-House D."/>
            <person name="Stajich J."/>
            <person name="Litt A."/>
        </authorList>
    </citation>
    <scope>NUCLEOTIDE SEQUENCE [LARGE SCALE GENOMIC DNA]</scope>
    <source>
        <strain evidence="2">AR-01</strain>
    </source>
</reference>